<dbReference type="EMBL" id="JAGVWC010000006">
    <property type="protein sequence ID" value="MBS3061085.1"/>
    <property type="molecule type" value="Genomic_DNA"/>
</dbReference>
<evidence type="ECO:0000313" key="5">
    <source>
        <dbReference type="EMBL" id="MBS3061085.1"/>
    </source>
</evidence>
<dbReference type="InterPro" id="IPR029044">
    <property type="entry name" value="Nucleotide-diphossugar_trans"/>
</dbReference>
<reference evidence="5" key="1">
    <citation type="submission" date="2021-03" db="EMBL/GenBank/DDBJ databases">
        <authorList>
            <person name="Jaffe A."/>
        </authorList>
    </citation>
    <scope>NUCLEOTIDE SEQUENCE</scope>
    <source>
        <strain evidence="5">RIFCSPLOWO2_01_FULL_AR10_48_17</strain>
    </source>
</reference>
<evidence type="ECO:0000259" key="4">
    <source>
        <dbReference type="Pfam" id="PF00535"/>
    </source>
</evidence>
<keyword evidence="3" id="KW-0812">Transmembrane</keyword>
<dbReference type="InterPro" id="IPR001173">
    <property type="entry name" value="Glyco_trans_2-like"/>
</dbReference>
<feature type="transmembrane region" description="Helical" evidence="3">
    <location>
        <begin position="39"/>
        <end position="57"/>
    </location>
</feature>
<dbReference type="AlphaFoldDB" id="A0A8T4LCG4"/>
<keyword evidence="3" id="KW-1133">Transmembrane helix</keyword>
<dbReference type="SUPFAM" id="SSF53448">
    <property type="entry name" value="Nucleotide-diphospho-sugar transferases"/>
    <property type="match status" value="1"/>
</dbReference>
<gene>
    <name evidence="5" type="ORF">J4215_00720</name>
</gene>
<evidence type="ECO:0000313" key="6">
    <source>
        <dbReference type="Proteomes" id="UP000675968"/>
    </source>
</evidence>
<dbReference type="PANTHER" id="PTHR43630">
    <property type="entry name" value="POLY-BETA-1,6-N-ACETYL-D-GLUCOSAMINE SYNTHASE"/>
    <property type="match status" value="1"/>
</dbReference>
<dbReference type="Gene3D" id="3.90.550.10">
    <property type="entry name" value="Spore Coat Polysaccharide Biosynthesis Protein SpsA, Chain A"/>
    <property type="match status" value="1"/>
</dbReference>
<evidence type="ECO:0000256" key="2">
    <source>
        <dbReference type="ARBA" id="ARBA00022679"/>
    </source>
</evidence>
<proteinExistence type="predicted"/>
<dbReference type="PANTHER" id="PTHR43630:SF1">
    <property type="entry name" value="POLY-BETA-1,6-N-ACETYL-D-GLUCOSAMINE SYNTHASE"/>
    <property type="match status" value="1"/>
</dbReference>
<feature type="transmembrane region" description="Helical" evidence="3">
    <location>
        <begin position="365"/>
        <end position="390"/>
    </location>
</feature>
<reference evidence="5" key="2">
    <citation type="submission" date="2021-05" db="EMBL/GenBank/DDBJ databases">
        <title>Protein family content uncovers lineage relationships and bacterial pathway maintenance mechanisms in DPANN archaea.</title>
        <authorList>
            <person name="Castelle C.J."/>
            <person name="Meheust R."/>
            <person name="Jaffe A.L."/>
            <person name="Seitz K."/>
            <person name="Gong X."/>
            <person name="Baker B.J."/>
            <person name="Banfield J.F."/>
        </authorList>
    </citation>
    <scope>NUCLEOTIDE SEQUENCE</scope>
    <source>
        <strain evidence="5">RIFCSPLOWO2_01_FULL_AR10_48_17</strain>
    </source>
</reference>
<dbReference type="CDD" id="cd06423">
    <property type="entry name" value="CESA_like"/>
    <property type="match status" value="1"/>
</dbReference>
<dbReference type="Pfam" id="PF00535">
    <property type="entry name" value="Glycos_transf_2"/>
    <property type="match status" value="1"/>
</dbReference>
<comment type="caution">
    <text evidence="5">The sequence shown here is derived from an EMBL/GenBank/DDBJ whole genome shotgun (WGS) entry which is preliminary data.</text>
</comment>
<evidence type="ECO:0000256" key="1">
    <source>
        <dbReference type="ARBA" id="ARBA00022676"/>
    </source>
</evidence>
<feature type="transmembrane region" description="Helical" evidence="3">
    <location>
        <begin position="402"/>
        <end position="429"/>
    </location>
</feature>
<feature type="transmembrane region" description="Helical" evidence="3">
    <location>
        <begin position="12"/>
        <end position="33"/>
    </location>
</feature>
<keyword evidence="1" id="KW-0328">Glycosyltransferase</keyword>
<sequence length="439" mass="50091">MTFQEQRIGLRNILLFAVALVVLASIFLFIFFNPEYSKAYYILVASIGLYITVFYVLTDQNEPVVLPLKLKRFPSVSVLIPSYNSAKSLGACLSAVLKMNYPKKFTVWVIDDGSTDNTAEILKKFKSVKVFRQPTNIGKAKGLNQMIKKVKSDLIVCVDSDTYPNPNVLLDCVPRFFVKKNVGAVTPFITVANPKTFVQRMQQVEYFSGFGFYSKVAAQLDGLYVAPGPLTVFSRKALVAIKGFDEDNLTEDMEIALRLHSHGFALEYCPTQVPTDVPATLMGLYKQRVRWYRGTIFNLVKYKNMFLSPSLNEFGRFFFPALAVFVSMILLSFVVIWGLIFYGIYQWFLQLQYSLSVNHFPLIRFVFENFTINSLAVFVVVAVAVWYVFFKHSISMIHIKSTASMFLPALVSIFFYPLMISFVYTISLFKELKASKRSW</sequence>
<accession>A0A8T4LCG4</accession>
<dbReference type="Proteomes" id="UP000675968">
    <property type="component" value="Unassembled WGS sequence"/>
</dbReference>
<feature type="transmembrane region" description="Helical" evidence="3">
    <location>
        <begin position="317"/>
        <end position="345"/>
    </location>
</feature>
<protein>
    <submittedName>
        <fullName evidence="5">Glycosyltransferase family 2 protein</fullName>
    </submittedName>
</protein>
<dbReference type="GO" id="GO:0016757">
    <property type="term" value="F:glycosyltransferase activity"/>
    <property type="evidence" value="ECO:0007669"/>
    <property type="project" value="UniProtKB-KW"/>
</dbReference>
<keyword evidence="2" id="KW-0808">Transferase</keyword>
<feature type="domain" description="Glycosyltransferase 2-like" evidence="4">
    <location>
        <begin position="77"/>
        <end position="238"/>
    </location>
</feature>
<evidence type="ECO:0000256" key="3">
    <source>
        <dbReference type="SAM" id="Phobius"/>
    </source>
</evidence>
<keyword evidence="3" id="KW-0472">Membrane</keyword>
<organism evidence="5 6">
    <name type="scientific">Candidatus Iainarchaeum sp</name>
    <dbReference type="NCBI Taxonomy" id="3101447"/>
    <lineage>
        <taxon>Archaea</taxon>
        <taxon>Candidatus Iainarchaeota</taxon>
        <taxon>Candidatus Iainarchaeia</taxon>
        <taxon>Candidatus Iainarchaeales</taxon>
        <taxon>Candidatus Iainarchaeaceae</taxon>
        <taxon>Candidatus Iainarchaeum</taxon>
    </lineage>
</organism>
<name>A0A8T4LCG4_9ARCH</name>